<dbReference type="Proteomes" id="UP000823388">
    <property type="component" value="Chromosome 7N"/>
</dbReference>
<reference evidence="1" key="1">
    <citation type="submission" date="2020-05" db="EMBL/GenBank/DDBJ databases">
        <title>WGS assembly of Panicum virgatum.</title>
        <authorList>
            <person name="Lovell J.T."/>
            <person name="Jenkins J."/>
            <person name="Shu S."/>
            <person name="Juenger T.E."/>
            <person name="Schmutz J."/>
        </authorList>
    </citation>
    <scope>NUCLEOTIDE SEQUENCE</scope>
    <source>
        <strain evidence="1">AP13</strain>
    </source>
</reference>
<gene>
    <name evidence="1" type="ORF">PVAP13_7NG364450</name>
</gene>
<protein>
    <submittedName>
        <fullName evidence="1">Uncharacterized protein</fullName>
    </submittedName>
</protein>
<name>A0A8T0Q706_PANVG</name>
<dbReference type="EMBL" id="CM029050">
    <property type="protein sequence ID" value="KAG2568968.1"/>
    <property type="molecule type" value="Genomic_DNA"/>
</dbReference>
<proteinExistence type="predicted"/>
<keyword evidence="2" id="KW-1185">Reference proteome</keyword>
<organism evidence="1 2">
    <name type="scientific">Panicum virgatum</name>
    <name type="common">Blackwell switchgrass</name>
    <dbReference type="NCBI Taxonomy" id="38727"/>
    <lineage>
        <taxon>Eukaryota</taxon>
        <taxon>Viridiplantae</taxon>
        <taxon>Streptophyta</taxon>
        <taxon>Embryophyta</taxon>
        <taxon>Tracheophyta</taxon>
        <taxon>Spermatophyta</taxon>
        <taxon>Magnoliopsida</taxon>
        <taxon>Liliopsida</taxon>
        <taxon>Poales</taxon>
        <taxon>Poaceae</taxon>
        <taxon>PACMAD clade</taxon>
        <taxon>Panicoideae</taxon>
        <taxon>Panicodae</taxon>
        <taxon>Paniceae</taxon>
        <taxon>Panicinae</taxon>
        <taxon>Panicum</taxon>
        <taxon>Panicum sect. Hiantes</taxon>
    </lineage>
</organism>
<dbReference type="AlphaFoldDB" id="A0A8T0Q706"/>
<evidence type="ECO:0000313" key="2">
    <source>
        <dbReference type="Proteomes" id="UP000823388"/>
    </source>
</evidence>
<accession>A0A8T0Q706</accession>
<evidence type="ECO:0000313" key="1">
    <source>
        <dbReference type="EMBL" id="KAG2568968.1"/>
    </source>
</evidence>
<sequence length="126" mass="13211">MFHHSHTTSPVVLPGSWVGPPLEASAPPSSLAASDDKGEKFHPLLVTRRDANAYVALSSDVGDVVSRPALTLPLRSCDRGCWAPSVTGSVLVCCCKPVTASLNGDWSSNMPLLKHPDTRAAPLPSA</sequence>
<comment type="caution">
    <text evidence="1">The sequence shown here is derived from an EMBL/GenBank/DDBJ whole genome shotgun (WGS) entry which is preliminary data.</text>
</comment>